<dbReference type="PATRIC" id="fig|1330534.3.peg.1992"/>
<comment type="caution">
    <text evidence="1">The sequence shown here is derived from an EMBL/GenBank/DDBJ whole genome shotgun (WGS) entry which is preliminary data.</text>
</comment>
<sequence>MYYIVSLILLIVAVIGLISSLKYPKKVAEKNNKFADLLKKTGFIESKRIEFWDNVLFVDDVSKQWCVKGPKETTARIHNFSDLVSYNFCEERDDVISGNTLNVLLSGKASGEIGAIAASAGSRKIQHKLKTFKLIILTNELQNPRIVINFTSGRIPRNYYNKHVDQIANNMSDTLSYIRRNS</sequence>
<dbReference type="RefSeq" id="WP_020815527.1">
    <property type="nucleotide sequence ID" value="NZ_ATAY01000031.1"/>
</dbReference>
<dbReference type="Proteomes" id="UP000016860">
    <property type="component" value="Unassembled WGS sequence"/>
</dbReference>
<evidence type="ECO:0000313" key="2">
    <source>
        <dbReference type="Proteomes" id="UP000016860"/>
    </source>
</evidence>
<organism evidence="1 2">
    <name type="scientific">Ruminiclostridium papyrosolvens C7</name>
    <dbReference type="NCBI Taxonomy" id="1330534"/>
    <lineage>
        <taxon>Bacteria</taxon>
        <taxon>Bacillati</taxon>
        <taxon>Bacillota</taxon>
        <taxon>Clostridia</taxon>
        <taxon>Eubacteriales</taxon>
        <taxon>Oscillospiraceae</taxon>
        <taxon>Ruminiclostridium</taxon>
    </lineage>
</organism>
<accession>U4R381</accession>
<protein>
    <submittedName>
        <fullName evidence="1">Uncharacterized protein</fullName>
    </submittedName>
</protein>
<reference evidence="1 2" key="1">
    <citation type="journal article" date="2013" name="Genome Announc.">
        <title>Draft Genome Sequence of the Cellulolytic Bacterium Clostridium papyrosolvens C7 (ATCC 700395).</title>
        <authorList>
            <person name="Zepeda V."/>
            <person name="Dassa B."/>
            <person name="Borovok I."/>
            <person name="Lamed R."/>
            <person name="Bayer E.A."/>
            <person name="Cate J.H."/>
        </authorList>
    </citation>
    <scope>NUCLEOTIDE SEQUENCE [LARGE SCALE GENOMIC DNA]</scope>
    <source>
        <strain evidence="1 2">C7</strain>
    </source>
</reference>
<proteinExistence type="predicted"/>
<dbReference type="STRING" id="1330534.L323_09975"/>
<dbReference type="EMBL" id="ATAY01000031">
    <property type="protein sequence ID" value="EPR12064.1"/>
    <property type="molecule type" value="Genomic_DNA"/>
</dbReference>
<name>U4R381_9FIRM</name>
<evidence type="ECO:0000313" key="1">
    <source>
        <dbReference type="EMBL" id="EPR12064.1"/>
    </source>
</evidence>
<dbReference type="AlphaFoldDB" id="U4R381"/>
<gene>
    <name evidence="1" type="ORF">L323_09975</name>
</gene>